<dbReference type="AlphaFoldDB" id="A0A7G9FKE0"/>
<dbReference type="Gene3D" id="3.40.50.300">
    <property type="entry name" value="P-loop containing nucleotide triphosphate hydrolases"/>
    <property type="match status" value="1"/>
</dbReference>
<evidence type="ECO:0000313" key="5">
    <source>
        <dbReference type="EMBL" id="QNL99021.1"/>
    </source>
</evidence>
<dbReference type="PROSITE" id="PS50893">
    <property type="entry name" value="ABC_TRANSPORTER_2"/>
    <property type="match status" value="1"/>
</dbReference>
<dbReference type="KEGG" id="wcp:H9Q76_09760"/>
<dbReference type="InterPro" id="IPR027417">
    <property type="entry name" value="P-loop_NTPase"/>
</dbReference>
<dbReference type="EMBL" id="CP060632">
    <property type="protein sequence ID" value="QNL99021.1"/>
    <property type="molecule type" value="Genomic_DNA"/>
</dbReference>
<organism evidence="5 6">
    <name type="scientific">Wujia chipingensis</name>
    <dbReference type="NCBI Taxonomy" id="2763670"/>
    <lineage>
        <taxon>Bacteria</taxon>
        <taxon>Bacillati</taxon>
        <taxon>Bacillota</taxon>
        <taxon>Clostridia</taxon>
        <taxon>Lachnospirales</taxon>
        <taxon>Lachnospiraceae</taxon>
        <taxon>Wujia</taxon>
    </lineage>
</organism>
<evidence type="ECO:0000256" key="2">
    <source>
        <dbReference type="ARBA" id="ARBA00022741"/>
    </source>
</evidence>
<dbReference type="Pfam" id="PF00005">
    <property type="entry name" value="ABC_tran"/>
    <property type="match status" value="1"/>
</dbReference>
<protein>
    <submittedName>
        <fullName evidence="5">ABC transporter ATP-binding protein</fullName>
    </submittedName>
</protein>
<dbReference type="PROSITE" id="PS00211">
    <property type="entry name" value="ABC_TRANSPORTER_1"/>
    <property type="match status" value="1"/>
</dbReference>
<dbReference type="InterPro" id="IPR017871">
    <property type="entry name" value="ABC_transporter-like_CS"/>
</dbReference>
<evidence type="ECO:0000256" key="3">
    <source>
        <dbReference type="ARBA" id="ARBA00022840"/>
    </source>
</evidence>
<dbReference type="SUPFAM" id="SSF52540">
    <property type="entry name" value="P-loop containing nucleoside triphosphate hydrolases"/>
    <property type="match status" value="1"/>
</dbReference>
<proteinExistence type="predicted"/>
<evidence type="ECO:0000313" key="6">
    <source>
        <dbReference type="Proteomes" id="UP000515819"/>
    </source>
</evidence>
<sequence>MFQIEHISKSYGKKQVLNDVSFPVPEGCAIGILGVNGSGKSTLLSCIAKKYAGTPDVRIGYVPQENPLYDELKPVDNLRMWTNKRKSEILQALQAPPLAQLGIQTFLDTPVKNMSGGMKKRLSLACALLDAPQILLMDEPFAALDLPAKQDAMQFMRYYLSLGNSIVIASHEEAVFQFCHTVYLLKNGTLFDASHLPEGTNYIDLLRN</sequence>
<feature type="domain" description="ABC transporter" evidence="4">
    <location>
        <begin position="2"/>
        <end position="207"/>
    </location>
</feature>
<keyword evidence="1" id="KW-0813">Transport</keyword>
<dbReference type="GO" id="GO:0005524">
    <property type="term" value="F:ATP binding"/>
    <property type="evidence" value="ECO:0007669"/>
    <property type="project" value="UniProtKB-KW"/>
</dbReference>
<evidence type="ECO:0000259" key="4">
    <source>
        <dbReference type="PROSITE" id="PS50893"/>
    </source>
</evidence>
<dbReference type="GO" id="GO:0016887">
    <property type="term" value="F:ATP hydrolysis activity"/>
    <property type="evidence" value="ECO:0007669"/>
    <property type="project" value="InterPro"/>
</dbReference>
<keyword evidence="2" id="KW-0547">Nucleotide-binding</keyword>
<dbReference type="InterPro" id="IPR003593">
    <property type="entry name" value="AAA+_ATPase"/>
</dbReference>
<dbReference type="PANTHER" id="PTHR42939:SF1">
    <property type="entry name" value="ABC TRANSPORTER ATP-BINDING PROTEIN ALBC-RELATED"/>
    <property type="match status" value="1"/>
</dbReference>
<dbReference type="PANTHER" id="PTHR42939">
    <property type="entry name" value="ABC TRANSPORTER ATP-BINDING PROTEIN ALBC-RELATED"/>
    <property type="match status" value="1"/>
</dbReference>
<keyword evidence="3 5" id="KW-0067">ATP-binding</keyword>
<reference evidence="5 6" key="1">
    <citation type="submission" date="2020-08" db="EMBL/GenBank/DDBJ databases">
        <authorList>
            <person name="Liu C."/>
            <person name="Sun Q."/>
        </authorList>
    </citation>
    <scope>NUCLEOTIDE SEQUENCE [LARGE SCALE GENOMIC DNA]</scope>
    <source>
        <strain evidence="5 6">NSJ-4</strain>
    </source>
</reference>
<evidence type="ECO:0000256" key="1">
    <source>
        <dbReference type="ARBA" id="ARBA00022448"/>
    </source>
</evidence>
<dbReference type="Proteomes" id="UP000515819">
    <property type="component" value="Chromosome"/>
</dbReference>
<keyword evidence="6" id="KW-1185">Reference proteome</keyword>
<dbReference type="InterPro" id="IPR003439">
    <property type="entry name" value="ABC_transporter-like_ATP-bd"/>
</dbReference>
<dbReference type="RefSeq" id="WP_021986302.1">
    <property type="nucleotide sequence ID" value="NZ_CP060632.1"/>
</dbReference>
<dbReference type="SMART" id="SM00382">
    <property type="entry name" value="AAA"/>
    <property type="match status" value="1"/>
</dbReference>
<name>A0A7G9FKE0_9FIRM</name>
<gene>
    <name evidence="5" type="ORF">H9Q76_09760</name>
</gene>
<accession>A0A7G9FKE0</accession>
<dbReference type="InterPro" id="IPR051782">
    <property type="entry name" value="ABC_Transporter_VariousFunc"/>
</dbReference>
<dbReference type="CDD" id="cd03230">
    <property type="entry name" value="ABC_DR_subfamily_A"/>
    <property type="match status" value="1"/>
</dbReference>